<accession>A0A9D3Y8V9</accession>
<name>A0A9D3Y8V9_DREPO</name>
<dbReference type="OrthoDB" id="5976215at2759"/>
<dbReference type="Proteomes" id="UP000828390">
    <property type="component" value="Unassembled WGS sequence"/>
</dbReference>
<sequence length="168" mass="18870">MALAYGALQSFDFSSEVEVIKDYRSLRRGDHLAVKRNQFNVEYYHHGIFLGRDKVAEVGGANKQQASPRIVSIKDFTEQGDLLRIIYSPGQCFPLEEAATNAEELVANPTKWQSYGLVNNNCEHFATKCKTGTASSMQVRSKIRDAISIIISPSLFFAHTVYDKIFKS</sequence>
<organism evidence="2 3">
    <name type="scientific">Dreissena polymorpha</name>
    <name type="common">Zebra mussel</name>
    <name type="synonym">Mytilus polymorpha</name>
    <dbReference type="NCBI Taxonomy" id="45954"/>
    <lineage>
        <taxon>Eukaryota</taxon>
        <taxon>Metazoa</taxon>
        <taxon>Spiralia</taxon>
        <taxon>Lophotrochozoa</taxon>
        <taxon>Mollusca</taxon>
        <taxon>Bivalvia</taxon>
        <taxon>Autobranchia</taxon>
        <taxon>Heteroconchia</taxon>
        <taxon>Euheterodonta</taxon>
        <taxon>Imparidentia</taxon>
        <taxon>Neoheterodontei</taxon>
        <taxon>Myida</taxon>
        <taxon>Dreissenoidea</taxon>
        <taxon>Dreissenidae</taxon>
        <taxon>Dreissena</taxon>
    </lineage>
</organism>
<dbReference type="PROSITE" id="PS51934">
    <property type="entry name" value="LRAT"/>
    <property type="match status" value="1"/>
</dbReference>
<dbReference type="EMBL" id="JAIWYP010000016">
    <property type="protein sequence ID" value="KAH3694124.1"/>
    <property type="molecule type" value="Genomic_DNA"/>
</dbReference>
<reference evidence="2" key="2">
    <citation type="submission" date="2020-11" db="EMBL/GenBank/DDBJ databases">
        <authorList>
            <person name="McCartney M.A."/>
            <person name="Auch B."/>
            <person name="Kono T."/>
            <person name="Mallez S."/>
            <person name="Becker A."/>
            <person name="Gohl D.M."/>
            <person name="Silverstein K.A.T."/>
            <person name="Koren S."/>
            <person name="Bechman K.B."/>
            <person name="Herman A."/>
            <person name="Abrahante J.E."/>
            <person name="Garbe J."/>
        </authorList>
    </citation>
    <scope>NUCLEOTIDE SEQUENCE</scope>
    <source>
        <strain evidence="2">Duluth1</strain>
        <tissue evidence="2">Whole animal</tissue>
    </source>
</reference>
<comment type="caution">
    <text evidence="2">The sequence shown here is derived from an EMBL/GenBank/DDBJ whole genome shotgun (WGS) entry which is preliminary data.</text>
</comment>
<proteinExistence type="predicted"/>
<dbReference type="PANTHER" id="PTHR46137:SF1">
    <property type="entry name" value="LRAT DOMAIN-CONTAINING PROTEIN"/>
    <property type="match status" value="1"/>
</dbReference>
<dbReference type="PANTHER" id="PTHR46137">
    <property type="entry name" value="OS05G0310600 PROTEIN"/>
    <property type="match status" value="1"/>
</dbReference>
<evidence type="ECO:0000313" key="3">
    <source>
        <dbReference type="Proteomes" id="UP000828390"/>
    </source>
</evidence>
<dbReference type="InterPro" id="IPR007053">
    <property type="entry name" value="LRAT_dom"/>
</dbReference>
<keyword evidence="3" id="KW-1185">Reference proteome</keyword>
<feature type="domain" description="LRAT" evidence="1">
    <location>
        <begin position="35"/>
        <end position="138"/>
    </location>
</feature>
<reference evidence="2" key="1">
    <citation type="journal article" date="2019" name="bioRxiv">
        <title>The Genome of the Zebra Mussel, Dreissena polymorpha: A Resource for Invasive Species Research.</title>
        <authorList>
            <person name="McCartney M.A."/>
            <person name="Auch B."/>
            <person name="Kono T."/>
            <person name="Mallez S."/>
            <person name="Zhang Y."/>
            <person name="Obille A."/>
            <person name="Becker A."/>
            <person name="Abrahante J.E."/>
            <person name="Garbe J."/>
            <person name="Badalamenti J.P."/>
            <person name="Herman A."/>
            <person name="Mangelson H."/>
            <person name="Liachko I."/>
            <person name="Sullivan S."/>
            <person name="Sone E.D."/>
            <person name="Koren S."/>
            <person name="Silverstein K.A.T."/>
            <person name="Beckman K.B."/>
            <person name="Gohl D.M."/>
        </authorList>
    </citation>
    <scope>NUCLEOTIDE SEQUENCE</scope>
    <source>
        <strain evidence="2">Duluth1</strain>
        <tissue evidence="2">Whole animal</tissue>
    </source>
</reference>
<dbReference type="Gene3D" id="3.90.1720.10">
    <property type="entry name" value="endopeptidase domain like (from Nostoc punctiforme)"/>
    <property type="match status" value="1"/>
</dbReference>
<evidence type="ECO:0000259" key="1">
    <source>
        <dbReference type="PROSITE" id="PS51934"/>
    </source>
</evidence>
<dbReference type="Pfam" id="PF04970">
    <property type="entry name" value="LRAT"/>
    <property type="match status" value="1"/>
</dbReference>
<dbReference type="AlphaFoldDB" id="A0A9D3Y8V9"/>
<gene>
    <name evidence="2" type="ORF">DPMN_081563</name>
</gene>
<evidence type="ECO:0000313" key="2">
    <source>
        <dbReference type="EMBL" id="KAH3694124.1"/>
    </source>
</evidence>
<protein>
    <recommendedName>
        <fullName evidence="1">LRAT domain-containing protein</fullName>
    </recommendedName>
</protein>